<dbReference type="SUPFAM" id="SSF53822">
    <property type="entry name" value="Periplasmic binding protein-like I"/>
    <property type="match status" value="1"/>
</dbReference>
<protein>
    <submittedName>
        <fullName evidence="7">Sugar-binding domain protein</fullName>
    </submittedName>
</protein>
<proteinExistence type="inferred from homology"/>
<feature type="region of interest" description="Disordered" evidence="4">
    <location>
        <begin position="29"/>
        <end position="60"/>
    </location>
</feature>
<evidence type="ECO:0000313" key="7">
    <source>
        <dbReference type="EMBL" id="KXK66766.1"/>
    </source>
</evidence>
<feature type="chain" id="PRO_5007478663" evidence="5">
    <location>
        <begin position="26"/>
        <end position="347"/>
    </location>
</feature>
<dbReference type="EMBL" id="LSZW01000031">
    <property type="protein sequence ID" value="KXK66766.1"/>
    <property type="molecule type" value="Genomic_DNA"/>
</dbReference>
<dbReference type="GO" id="GO:0030246">
    <property type="term" value="F:carbohydrate binding"/>
    <property type="evidence" value="ECO:0007669"/>
    <property type="project" value="UniProtKB-ARBA"/>
</dbReference>
<comment type="subcellular location">
    <subcellularLocation>
        <location evidence="1">Cell envelope</location>
    </subcellularLocation>
</comment>
<evidence type="ECO:0000259" key="6">
    <source>
        <dbReference type="Pfam" id="PF13407"/>
    </source>
</evidence>
<reference evidence="7 8" key="1">
    <citation type="submission" date="2016-02" db="EMBL/GenBank/DDBJ databases">
        <authorList>
            <person name="Wen L."/>
            <person name="He K."/>
            <person name="Yang H."/>
        </authorList>
    </citation>
    <scope>NUCLEOTIDE SEQUENCE [LARGE SCALE GENOMIC DNA]</scope>
    <source>
        <strain evidence="7 8">DSM 22607</strain>
    </source>
</reference>
<evidence type="ECO:0000313" key="8">
    <source>
        <dbReference type="Proteomes" id="UP000070366"/>
    </source>
</evidence>
<dbReference type="STRING" id="626937.HMPREF3293_00388"/>
<evidence type="ECO:0000256" key="2">
    <source>
        <dbReference type="ARBA" id="ARBA00007639"/>
    </source>
</evidence>
<dbReference type="Pfam" id="PF13407">
    <property type="entry name" value="Peripla_BP_4"/>
    <property type="match status" value="1"/>
</dbReference>
<accession>A0A136Q856</accession>
<dbReference type="PANTHER" id="PTHR46847:SF1">
    <property type="entry name" value="D-ALLOSE-BINDING PERIPLASMIC PROTEIN-RELATED"/>
    <property type="match status" value="1"/>
</dbReference>
<evidence type="ECO:0000256" key="4">
    <source>
        <dbReference type="SAM" id="MobiDB-lite"/>
    </source>
</evidence>
<dbReference type="InterPro" id="IPR025997">
    <property type="entry name" value="SBP_2_dom"/>
</dbReference>
<gene>
    <name evidence="7" type="ORF">HMPREF3293_00388</name>
</gene>
<feature type="compositionally biased region" description="Low complexity" evidence="4">
    <location>
        <begin position="29"/>
        <end position="52"/>
    </location>
</feature>
<comment type="similarity">
    <text evidence="2">Belongs to the bacterial solute-binding protein 2 family.</text>
</comment>
<evidence type="ECO:0000256" key="1">
    <source>
        <dbReference type="ARBA" id="ARBA00004196"/>
    </source>
</evidence>
<dbReference type="RefSeq" id="WP_066523658.1">
    <property type="nucleotide sequence ID" value="NZ_CABMOF010000026.1"/>
</dbReference>
<dbReference type="InterPro" id="IPR028082">
    <property type="entry name" value="Peripla_BP_I"/>
</dbReference>
<dbReference type="PROSITE" id="PS51257">
    <property type="entry name" value="PROKAR_LIPOPROTEIN"/>
    <property type="match status" value="1"/>
</dbReference>
<comment type="caution">
    <text evidence="7">The sequence shown here is derived from an EMBL/GenBank/DDBJ whole genome shotgun (WGS) entry which is preliminary data.</text>
</comment>
<dbReference type="Gene3D" id="3.40.50.2300">
    <property type="match status" value="2"/>
</dbReference>
<keyword evidence="3 5" id="KW-0732">Signal</keyword>
<evidence type="ECO:0000256" key="5">
    <source>
        <dbReference type="SAM" id="SignalP"/>
    </source>
</evidence>
<name>A0A136Q856_9FIRM</name>
<dbReference type="AlphaFoldDB" id="A0A136Q856"/>
<dbReference type="OrthoDB" id="369027at2"/>
<feature type="signal peptide" evidence="5">
    <location>
        <begin position="1"/>
        <end position="25"/>
    </location>
</feature>
<feature type="domain" description="Periplasmic binding protein" evidence="6">
    <location>
        <begin position="60"/>
        <end position="315"/>
    </location>
</feature>
<evidence type="ECO:0000256" key="3">
    <source>
        <dbReference type="ARBA" id="ARBA00022729"/>
    </source>
</evidence>
<dbReference type="KEGG" id="cmiu:B1H56_03010"/>
<dbReference type="Proteomes" id="UP000070366">
    <property type="component" value="Unassembled WGS sequence"/>
</dbReference>
<dbReference type="PANTHER" id="PTHR46847">
    <property type="entry name" value="D-ALLOSE-BINDING PERIPLASMIC PROTEIN-RELATED"/>
    <property type="match status" value="1"/>
</dbReference>
<dbReference type="GO" id="GO:0030313">
    <property type="term" value="C:cell envelope"/>
    <property type="evidence" value="ECO:0007669"/>
    <property type="project" value="UniProtKB-SubCell"/>
</dbReference>
<organism evidence="7 8">
    <name type="scientific">Christensenella minuta</name>
    <dbReference type="NCBI Taxonomy" id="626937"/>
    <lineage>
        <taxon>Bacteria</taxon>
        <taxon>Bacillati</taxon>
        <taxon>Bacillota</taxon>
        <taxon>Clostridia</taxon>
        <taxon>Christensenellales</taxon>
        <taxon>Christensenellaceae</taxon>
        <taxon>Christensenella</taxon>
    </lineage>
</organism>
<sequence length="347" mass="36932">MKKSLILVVCVVLAVAMFVGCAAPAATPSAEASTEASTEASAEASTEASEPAADGEGPLVGISVPNNPTGWVAAVQWSAKQKAEELGLNYVLVASDSVNDQANKIDELIQMGCEYIVMMPENDELAVAAQKVLDAGITLIDFDRTLGDVQPDYYVAGDNPGMGVAGGEYIVDKLGPEGGKVVIMNIPAYGEIFKERVDGFKSVAAEHPELEILGEYASDNGAPETVLTVMTDVLTKHPEIDAIYSSDDEMSQGILQAIKENGRTDIKVITGGGGAKTYFDLFDDYPDIWASSQTYAPYMMADAVQVAADLIAGKEVEKELIIPTTSVDRENVEQYLKDNNITEDAPY</sequence>
<keyword evidence="8" id="KW-1185">Reference proteome</keyword>